<evidence type="ECO:0000259" key="1">
    <source>
        <dbReference type="Pfam" id="PF12867"/>
    </source>
</evidence>
<proteinExistence type="predicted"/>
<evidence type="ECO:0000313" key="2">
    <source>
        <dbReference type="EMBL" id="GAA0595369.1"/>
    </source>
</evidence>
<dbReference type="Proteomes" id="UP001500866">
    <property type="component" value="Unassembled WGS sequence"/>
</dbReference>
<organism evidence="2 3">
    <name type="scientific">Virgibacillus siamensis</name>
    <dbReference type="NCBI Taxonomy" id="480071"/>
    <lineage>
        <taxon>Bacteria</taxon>
        <taxon>Bacillati</taxon>
        <taxon>Bacillota</taxon>
        <taxon>Bacilli</taxon>
        <taxon>Bacillales</taxon>
        <taxon>Bacillaceae</taxon>
        <taxon>Virgibacillus</taxon>
    </lineage>
</organism>
<sequence length="182" mass="21512">MKSAVMANYFQQLEQQRASFFSSEGIDFSRVFIRPFPDKWSVGETVYHLMLMTKFFRKFSGVYIPAAKPVACLRRKRPYKMAIHNIYREYTEKKKRPMNAPKIIVPPPGVADKYNFDQIKEMLELETVKLRMDVNHIEQDVAGQIYYPDPIANYPNLLQSVQLLAIHEQHHFNLLKKYESMF</sequence>
<dbReference type="InterPro" id="IPR024775">
    <property type="entry name" value="DinB-like"/>
</dbReference>
<accession>A0ABN1FPZ7</accession>
<evidence type="ECO:0000313" key="3">
    <source>
        <dbReference type="Proteomes" id="UP001500866"/>
    </source>
</evidence>
<comment type="caution">
    <text evidence="2">The sequence shown here is derived from an EMBL/GenBank/DDBJ whole genome shotgun (WGS) entry which is preliminary data.</text>
</comment>
<dbReference type="RefSeq" id="WP_343810730.1">
    <property type="nucleotide sequence ID" value="NZ_BAAADS010000006.1"/>
</dbReference>
<dbReference type="SUPFAM" id="SSF109854">
    <property type="entry name" value="DinB/YfiT-like putative metalloenzymes"/>
    <property type="match status" value="1"/>
</dbReference>
<protein>
    <submittedName>
        <fullName evidence="2">DinB family protein</fullName>
    </submittedName>
</protein>
<dbReference type="Pfam" id="PF12867">
    <property type="entry name" value="DinB_2"/>
    <property type="match status" value="1"/>
</dbReference>
<keyword evidence="3" id="KW-1185">Reference proteome</keyword>
<dbReference type="InterPro" id="IPR034660">
    <property type="entry name" value="DinB/YfiT-like"/>
</dbReference>
<dbReference type="Gene3D" id="1.20.120.450">
    <property type="entry name" value="dinb family like domain"/>
    <property type="match status" value="1"/>
</dbReference>
<gene>
    <name evidence="2" type="ORF">GCM10009001_09350</name>
</gene>
<dbReference type="EMBL" id="BAAADS010000006">
    <property type="protein sequence ID" value="GAA0595369.1"/>
    <property type="molecule type" value="Genomic_DNA"/>
</dbReference>
<feature type="domain" description="DinB-like" evidence="1">
    <location>
        <begin position="26"/>
        <end position="173"/>
    </location>
</feature>
<name>A0ABN1FPZ7_9BACI</name>
<reference evidence="2 3" key="1">
    <citation type="journal article" date="2019" name="Int. J. Syst. Evol. Microbiol.">
        <title>The Global Catalogue of Microorganisms (GCM) 10K type strain sequencing project: providing services to taxonomists for standard genome sequencing and annotation.</title>
        <authorList>
            <consortium name="The Broad Institute Genomics Platform"/>
            <consortium name="The Broad Institute Genome Sequencing Center for Infectious Disease"/>
            <person name="Wu L."/>
            <person name="Ma J."/>
        </authorList>
    </citation>
    <scope>NUCLEOTIDE SEQUENCE [LARGE SCALE GENOMIC DNA]</scope>
    <source>
        <strain evidence="2 3">JCM 15395</strain>
    </source>
</reference>